<evidence type="ECO:0000313" key="5">
    <source>
        <dbReference type="Proteomes" id="UP000623678"/>
    </source>
</evidence>
<dbReference type="GO" id="GO:0005829">
    <property type="term" value="C:cytosol"/>
    <property type="evidence" value="ECO:0007669"/>
    <property type="project" value="TreeGrafter"/>
</dbReference>
<name>A0A926EKH4_9FIRM</name>
<sequence length="115" mass="12597">MKARLPQGMGGGPGNLQSMVRQAQKIQDQMKQKQAEIEEMDFQTTSGGGMVEVVISGKKEIKSLNLKPEIVDPEDIEMLQDMIIAAVNEAIRKVEDTTNEQMEKISGALNIPGLV</sequence>
<dbReference type="SUPFAM" id="SSF82607">
    <property type="entry name" value="YbaB-like"/>
    <property type="match status" value="1"/>
</dbReference>
<evidence type="ECO:0000256" key="1">
    <source>
        <dbReference type="ARBA" id="ARBA00023125"/>
    </source>
</evidence>
<comment type="function">
    <text evidence="2">Binds to DNA and alters its conformation. May be involved in regulation of gene expression, nucleoid organization and DNA protection.</text>
</comment>
<dbReference type="AlphaFoldDB" id="A0A926EKH4"/>
<dbReference type="InterPro" id="IPR036894">
    <property type="entry name" value="YbaB-like_sf"/>
</dbReference>
<reference evidence="4" key="1">
    <citation type="submission" date="2020-08" db="EMBL/GenBank/DDBJ databases">
        <title>Genome public.</title>
        <authorList>
            <person name="Liu C."/>
            <person name="Sun Q."/>
        </authorList>
    </citation>
    <scope>NUCLEOTIDE SEQUENCE</scope>
    <source>
        <strain evidence="4">NSJ-64</strain>
    </source>
</reference>
<dbReference type="HAMAP" id="MF_00274">
    <property type="entry name" value="DNA_YbaB_EbfC"/>
    <property type="match status" value="1"/>
</dbReference>
<dbReference type="GO" id="GO:0043590">
    <property type="term" value="C:bacterial nucleoid"/>
    <property type="evidence" value="ECO:0007669"/>
    <property type="project" value="UniProtKB-UniRule"/>
</dbReference>
<organism evidence="4 5">
    <name type="scientific">Youxingia wuxianensis</name>
    <dbReference type="NCBI Taxonomy" id="2763678"/>
    <lineage>
        <taxon>Bacteria</taxon>
        <taxon>Bacillati</taxon>
        <taxon>Bacillota</taxon>
        <taxon>Clostridia</taxon>
        <taxon>Eubacteriales</taxon>
        <taxon>Oscillospiraceae</taxon>
        <taxon>Youxingia</taxon>
    </lineage>
</organism>
<evidence type="ECO:0000256" key="2">
    <source>
        <dbReference type="HAMAP-Rule" id="MF_00274"/>
    </source>
</evidence>
<dbReference type="Gene3D" id="3.30.1310.10">
    <property type="entry name" value="Nucleoid-associated protein YbaB-like domain"/>
    <property type="match status" value="1"/>
</dbReference>
<accession>A0A926EKH4</accession>
<dbReference type="PIRSF" id="PIRSF004555">
    <property type="entry name" value="UCP004555"/>
    <property type="match status" value="1"/>
</dbReference>
<dbReference type="GO" id="GO:0003677">
    <property type="term" value="F:DNA binding"/>
    <property type="evidence" value="ECO:0007669"/>
    <property type="project" value="UniProtKB-UniRule"/>
</dbReference>
<dbReference type="RefSeq" id="WP_262394842.1">
    <property type="nucleotide sequence ID" value="NZ_JACRTD010000003.1"/>
</dbReference>
<evidence type="ECO:0000256" key="3">
    <source>
        <dbReference type="SAM" id="Coils"/>
    </source>
</evidence>
<comment type="subunit">
    <text evidence="2">Homodimer.</text>
</comment>
<keyword evidence="1 2" id="KW-0238">DNA-binding</keyword>
<dbReference type="InterPro" id="IPR004401">
    <property type="entry name" value="YbaB/EbfC"/>
</dbReference>
<dbReference type="NCBIfam" id="TIGR00103">
    <property type="entry name" value="DNA_YbaB_EbfC"/>
    <property type="match status" value="1"/>
</dbReference>
<feature type="coiled-coil region" evidence="3">
    <location>
        <begin position="16"/>
        <end position="43"/>
    </location>
</feature>
<comment type="similarity">
    <text evidence="2">Belongs to the YbaB/EbfC family.</text>
</comment>
<dbReference type="Proteomes" id="UP000623678">
    <property type="component" value="Unassembled WGS sequence"/>
</dbReference>
<keyword evidence="2" id="KW-0963">Cytoplasm</keyword>
<protein>
    <recommendedName>
        <fullName evidence="2">Nucleoid-associated protein H8705_05645</fullName>
    </recommendedName>
</protein>
<proteinExistence type="inferred from homology"/>
<evidence type="ECO:0000313" key="4">
    <source>
        <dbReference type="EMBL" id="MBC8585063.1"/>
    </source>
</evidence>
<dbReference type="PANTHER" id="PTHR33449">
    <property type="entry name" value="NUCLEOID-ASSOCIATED PROTEIN YBAB"/>
    <property type="match status" value="1"/>
</dbReference>
<keyword evidence="5" id="KW-1185">Reference proteome</keyword>
<gene>
    <name evidence="4" type="ORF">H8705_05645</name>
</gene>
<dbReference type="EMBL" id="JACRTD010000003">
    <property type="protein sequence ID" value="MBC8585063.1"/>
    <property type="molecule type" value="Genomic_DNA"/>
</dbReference>
<comment type="subcellular location">
    <subcellularLocation>
        <location evidence="2">Cytoplasm</location>
        <location evidence="2">Nucleoid</location>
    </subcellularLocation>
</comment>
<dbReference type="Pfam" id="PF02575">
    <property type="entry name" value="YbaB_DNA_bd"/>
    <property type="match status" value="1"/>
</dbReference>
<comment type="caution">
    <text evidence="4">The sequence shown here is derived from an EMBL/GenBank/DDBJ whole genome shotgun (WGS) entry which is preliminary data.</text>
</comment>
<keyword evidence="3" id="KW-0175">Coiled coil</keyword>
<dbReference type="PANTHER" id="PTHR33449:SF1">
    <property type="entry name" value="NUCLEOID-ASSOCIATED PROTEIN YBAB"/>
    <property type="match status" value="1"/>
</dbReference>